<dbReference type="STRING" id="1419482.SAMN05444266_102635"/>
<name>A0A1M6Z6N6_9BACT</name>
<keyword evidence="2" id="KW-1185">Reference proteome</keyword>
<proteinExistence type="predicted"/>
<dbReference type="OrthoDB" id="668105at2"/>
<dbReference type="AlphaFoldDB" id="A0A1M6Z6N6"/>
<dbReference type="RefSeq" id="WP_073079530.1">
    <property type="nucleotide sequence ID" value="NZ_FRBL01000002.1"/>
</dbReference>
<evidence type="ECO:0000313" key="1">
    <source>
        <dbReference type="EMBL" id="SHL26128.1"/>
    </source>
</evidence>
<gene>
    <name evidence="1" type="ORF">SAMN05444266_102635</name>
</gene>
<reference evidence="1 2" key="1">
    <citation type="submission" date="2016-11" db="EMBL/GenBank/DDBJ databases">
        <authorList>
            <person name="Jaros S."/>
            <person name="Januszkiewicz K."/>
            <person name="Wedrychowicz H."/>
        </authorList>
    </citation>
    <scope>NUCLEOTIDE SEQUENCE [LARGE SCALE GENOMIC DNA]</scope>
    <source>
        <strain evidence="1 2">DSM 27406</strain>
    </source>
</reference>
<accession>A0A1M6Z6N6</accession>
<sequence>MYTEFSLNSIQQRFCEGFLFFPFKQLKKSGNYIYKQYKPNSGIRQVLEERKVAFDFHVFFAQQLLEKINKVAIPNGIALMRQVERLFESNHRSEQTTAAVFTTFTDMLSTYYNELSNYQSVVLLRQQEAAKPMVKRTPDCTNAGNVFSNEWSHLIKQFILNGNAVIEFLQENLETENSYNHLPSDCTRQDVEEVVVAIRAFNTIQYQLISVLQQWSQRQQQHNRQVYLN</sequence>
<organism evidence="1 2">
    <name type="scientific">Chitinophaga jiangningensis</name>
    <dbReference type="NCBI Taxonomy" id="1419482"/>
    <lineage>
        <taxon>Bacteria</taxon>
        <taxon>Pseudomonadati</taxon>
        <taxon>Bacteroidota</taxon>
        <taxon>Chitinophagia</taxon>
        <taxon>Chitinophagales</taxon>
        <taxon>Chitinophagaceae</taxon>
        <taxon>Chitinophaga</taxon>
    </lineage>
</organism>
<evidence type="ECO:0000313" key="2">
    <source>
        <dbReference type="Proteomes" id="UP000184420"/>
    </source>
</evidence>
<dbReference type="EMBL" id="FRBL01000002">
    <property type="protein sequence ID" value="SHL26128.1"/>
    <property type="molecule type" value="Genomic_DNA"/>
</dbReference>
<protein>
    <submittedName>
        <fullName evidence="1">Uncharacterized protein</fullName>
    </submittedName>
</protein>
<dbReference type="Proteomes" id="UP000184420">
    <property type="component" value="Unassembled WGS sequence"/>
</dbReference>